<keyword evidence="2" id="KW-1185">Reference proteome</keyword>
<reference evidence="1 2" key="1">
    <citation type="journal article" date="2024" name="bioRxiv">
        <title>A reference genome for Trichogramma kaykai: A tiny desert-dwelling parasitoid wasp with competing sex-ratio distorters.</title>
        <authorList>
            <person name="Culotta J."/>
            <person name="Lindsey A.R."/>
        </authorList>
    </citation>
    <scope>NUCLEOTIDE SEQUENCE [LARGE SCALE GENOMIC DNA]</scope>
    <source>
        <strain evidence="1 2">KSX58</strain>
    </source>
</reference>
<organism evidence="1 2">
    <name type="scientific">Trichogramma kaykai</name>
    <dbReference type="NCBI Taxonomy" id="54128"/>
    <lineage>
        <taxon>Eukaryota</taxon>
        <taxon>Metazoa</taxon>
        <taxon>Ecdysozoa</taxon>
        <taxon>Arthropoda</taxon>
        <taxon>Hexapoda</taxon>
        <taxon>Insecta</taxon>
        <taxon>Pterygota</taxon>
        <taxon>Neoptera</taxon>
        <taxon>Endopterygota</taxon>
        <taxon>Hymenoptera</taxon>
        <taxon>Apocrita</taxon>
        <taxon>Proctotrupomorpha</taxon>
        <taxon>Chalcidoidea</taxon>
        <taxon>Trichogrammatidae</taxon>
        <taxon>Trichogramma</taxon>
    </lineage>
</organism>
<dbReference type="Proteomes" id="UP001627154">
    <property type="component" value="Unassembled WGS sequence"/>
</dbReference>
<evidence type="ECO:0000313" key="1">
    <source>
        <dbReference type="EMBL" id="KAL3401948.1"/>
    </source>
</evidence>
<gene>
    <name evidence="1" type="ORF">TKK_004963</name>
</gene>
<sequence length="229" mass="26200">MLIYPLADRKGYLLIEAYSWPHKTSIAVFHIQPNGQKRYLTHAEGALYPSVSTANGLIGICANDRVAMTCVQFELFDKTDQIGWFLAGRNIAEKLRWEERVVHNLPRGQGFLTYSRDNEGLEKALLDIVGEKYLWKIGLDGEAKQFLKPDMRCGYVSKGVQETGQLQIFEDERGDYCLSTVCVKRLVDGTTEPDNLEELLKAYDNEMKNFYVKLHSKCFEPSDFKDISK</sequence>
<dbReference type="EMBL" id="JBJJXI010000041">
    <property type="protein sequence ID" value="KAL3401948.1"/>
    <property type="molecule type" value="Genomic_DNA"/>
</dbReference>
<name>A0ABD2X985_9HYME</name>
<comment type="caution">
    <text evidence="1">The sequence shown here is derived from an EMBL/GenBank/DDBJ whole genome shotgun (WGS) entry which is preliminary data.</text>
</comment>
<evidence type="ECO:0000313" key="2">
    <source>
        <dbReference type="Proteomes" id="UP001627154"/>
    </source>
</evidence>
<accession>A0ABD2X985</accession>
<dbReference type="AlphaFoldDB" id="A0ABD2X985"/>
<protein>
    <submittedName>
        <fullName evidence="1">Uncharacterized protein</fullName>
    </submittedName>
</protein>
<proteinExistence type="predicted"/>